<evidence type="ECO:0008006" key="3">
    <source>
        <dbReference type="Google" id="ProtNLM"/>
    </source>
</evidence>
<dbReference type="Proteomes" id="UP000030302">
    <property type="component" value="Chromosome"/>
</dbReference>
<dbReference type="Gene3D" id="3.30.530.20">
    <property type="match status" value="1"/>
</dbReference>
<dbReference type="Pfam" id="PF08982">
    <property type="entry name" value="AtaL"/>
    <property type="match status" value="1"/>
</dbReference>
<dbReference type="HOGENOM" id="CLU_1675509_0_0_4"/>
<keyword evidence="2" id="KW-1185">Reference proteome</keyword>
<dbReference type="EMBL" id="CP009962">
    <property type="protein sequence ID" value="AIY44048.1"/>
    <property type="molecule type" value="Genomic_DNA"/>
</dbReference>
<proteinExistence type="predicted"/>
<gene>
    <name evidence="1" type="ORF">LT85_4890</name>
</gene>
<dbReference type="SUPFAM" id="SSF55961">
    <property type="entry name" value="Bet v1-like"/>
    <property type="match status" value="1"/>
</dbReference>
<dbReference type="STRING" id="279058.LT85_4890"/>
<evidence type="ECO:0000313" key="1">
    <source>
        <dbReference type="EMBL" id="AIY44048.1"/>
    </source>
</evidence>
<name>A0A0A1FGY3_9BURK</name>
<protein>
    <recommendedName>
        <fullName evidence="3">DUF1857 family protein</fullName>
    </recommendedName>
</protein>
<organism evidence="1 2">
    <name type="scientific">Collimonas arenae</name>
    <dbReference type="NCBI Taxonomy" id="279058"/>
    <lineage>
        <taxon>Bacteria</taxon>
        <taxon>Pseudomonadati</taxon>
        <taxon>Pseudomonadota</taxon>
        <taxon>Betaproteobacteria</taxon>
        <taxon>Burkholderiales</taxon>
        <taxon>Oxalobacteraceae</taxon>
        <taxon>Collimonas</taxon>
    </lineage>
</organism>
<dbReference type="KEGG" id="care:LT85_4890"/>
<dbReference type="CDD" id="cd08863">
    <property type="entry name" value="SRPBCC_DUF1857"/>
    <property type="match status" value="1"/>
</dbReference>
<reference evidence="2" key="1">
    <citation type="journal article" date="2014" name="Soil Biol. Biochem.">
        <title>Structure and function of bacterial communities in ageing soils: Insights from the Mendocino ecological staircase.</title>
        <authorList>
            <person name="Uroz S."/>
            <person name="Tech J.J."/>
            <person name="Sawaya N.A."/>
            <person name="Frey-Klett P."/>
            <person name="Leveau J.H.J."/>
        </authorList>
    </citation>
    <scope>NUCLEOTIDE SEQUENCE [LARGE SCALE GENOMIC DNA]</scope>
    <source>
        <strain evidence="2">Cal35</strain>
    </source>
</reference>
<accession>A0A0A1FGY3</accession>
<dbReference type="AlphaFoldDB" id="A0A0A1FGY3"/>
<evidence type="ECO:0000313" key="2">
    <source>
        <dbReference type="Proteomes" id="UP000030302"/>
    </source>
</evidence>
<dbReference type="InterPro" id="IPR023393">
    <property type="entry name" value="START-like_dom_sf"/>
</dbReference>
<dbReference type="InterPro" id="IPR015075">
    <property type="entry name" value="AtaL"/>
</dbReference>
<sequence>MPNMGQSVINYFAGHSMKFSHLIEINDPLNPLIDSLTREQLWRGLVMRAEQPMLFVEHLDDCRLSDKSVQSVARELRYGKVTVKDVVSYLPLLQVRYQVPKQQDIGGSSLIMTIEEPEQEMLFVRFEYEDDAVEREPAAQAEQEFYDEFRRSAYEEADIDTIRMIRELAAEGKLG</sequence>